<protein>
    <recommendedName>
        <fullName evidence="7">Calponin-homology (CH) domain-containing protein</fullName>
    </recommendedName>
</protein>
<dbReference type="EMBL" id="JBBWWQ010000019">
    <property type="protein sequence ID" value="KAK8919453.1"/>
    <property type="molecule type" value="Genomic_DNA"/>
</dbReference>
<keyword evidence="3" id="KW-0677">Repeat</keyword>
<dbReference type="Pfam" id="PF00612">
    <property type="entry name" value="IQ"/>
    <property type="match status" value="13"/>
</dbReference>
<dbReference type="Gene3D" id="1.20.5.190">
    <property type="match status" value="6"/>
</dbReference>
<evidence type="ECO:0000256" key="5">
    <source>
        <dbReference type="SAM" id="Coils"/>
    </source>
</evidence>
<dbReference type="InterPro" id="IPR001715">
    <property type="entry name" value="CH_dom"/>
</dbReference>
<evidence type="ECO:0000256" key="6">
    <source>
        <dbReference type="SAM" id="MobiDB-lite"/>
    </source>
</evidence>
<keyword evidence="5" id="KW-0175">Coiled coil</keyword>
<evidence type="ECO:0000256" key="1">
    <source>
        <dbReference type="ARBA" id="ARBA00004496"/>
    </source>
</evidence>
<dbReference type="PROSITE" id="PS50096">
    <property type="entry name" value="IQ"/>
    <property type="match status" value="9"/>
</dbReference>
<feature type="domain" description="Calponin-homology (CH)" evidence="7">
    <location>
        <begin position="400"/>
        <end position="522"/>
    </location>
</feature>
<feature type="compositionally biased region" description="Low complexity" evidence="6">
    <location>
        <begin position="37"/>
        <end position="51"/>
    </location>
</feature>
<feature type="coiled-coil region" evidence="5">
    <location>
        <begin position="1558"/>
        <end position="1605"/>
    </location>
</feature>
<dbReference type="InterPro" id="IPR051185">
    <property type="entry name" value="ASPM"/>
</dbReference>
<dbReference type="SUPFAM" id="SSF47576">
    <property type="entry name" value="Calponin-homology domain, CH-domain"/>
    <property type="match status" value="1"/>
</dbReference>
<dbReference type="CDD" id="cd21223">
    <property type="entry name" value="CH_ASPM_rpt1"/>
    <property type="match status" value="1"/>
</dbReference>
<dbReference type="GO" id="GO:0000922">
    <property type="term" value="C:spindle pole"/>
    <property type="evidence" value="ECO:0007669"/>
    <property type="project" value="TreeGrafter"/>
</dbReference>
<feature type="compositionally biased region" description="Polar residues" evidence="6">
    <location>
        <begin position="69"/>
        <end position="85"/>
    </location>
</feature>
<evidence type="ECO:0000256" key="4">
    <source>
        <dbReference type="ARBA" id="ARBA00022860"/>
    </source>
</evidence>
<name>A0AAP0AZ34_9ASPA</name>
<dbReference type="InterPro" id="IPR036872">
    <property type="entry name" value="CH_dom_sf"/>
</dbReference>
<evidence type="ECO:0000256" key="3">
    <source>
        <dbReference type="ARBA" id="ARBA00022737"/>
    </source>
</evidence>
<feature type="region of interest" description="Disordered" evidence="6">
    <location>
        <begin position="69"/>
        <end position="89"/>
    </location>
</feature>
<comment type="caution">
    <text evidence="8">The sequence shown here is derived from an EMBL/GenBank/DDBJ whole genome shotgun (WGS) entry which is preliminary data.</text>
</comment>
<dbReference type="InterPro" id="IPR027417">
    <property type="entry name" value="P-loop_NTPase"/>
</dbReference>
<feature type="region of interest" description="Disordered" evidence="6">
    <location>
        <begin position="1"/>
        <end position="51"/>
    </location>
</feature>
<dbReference type="SUPFAM" id="SSF48371">
    <property type="entry name" value="ARM repeat"/>
    <property type="match status" value="1"/>
</dbReference>
<feature type="compositionally biased region" description="Basic and acidic residues" evidence="6">
    <location>
        <begin position="1"/>
        <end position="11"/>
    </location>
</feature>
<dbReference type="GO" id="GO:0000278">
    <property type="term" value="P:mitotic cell cycle"/>
    <property type="evidence" value="ECO:0007669"/>
    <property type="project" value="TreeGrafter"/>
</dbReference>
<keyword evidence="2" id="KW-0963">Cytoplasm</keyword>
<dbReference type="GO" id="GO:0051295">
    <property type="term" value="P:establishment of meiotic spindle localization"/>
    <property type="evidence" value="ECO:0007669"/>
    <property type="project" value="TreeGrafter"/>
</dbReference>
<keyword evidence="9" id="KW-1185">Reference proteome</keyword>
<dbReference type="PANTHER" id="PTHR22706">
    <property type="entry name" value="ASSEMBLY FACTOR FOR SPINDLE MICROTUBULES"/>
    <property type="match status" value="1"/>
</dbReference>
<evidence type="ECO:0000313" key="8">
    <source>
        <dbReference type="EMBL" id="KAK8919453.1"/>
    </source>
</evidence>
<dbReference type="InterPro" id="IPR000048">
    <property type="entry name" value="IQ_motif_EF-hand-BS"/>
</dbReference>
<comment type="subcellular location">
    <subcellularLocation>
        <location evidence="1">Cytoplasm</location>
    </subcellularLocation>
</comment>
<dbReference type="Pfam" id="PF00307">
    <property type="entry name" value="CH"/>
    <property type="match status" value="1"/>
</dbReference>
<dbReference type="PANTHER" id="PTHR22706:SF1">
    <property type="entry name" value="ASSEMBLY FACTOR FOR SPINDLE MICROTUBULES"/>
    <property type="match status" value="1"/>
</dbReference>
<dbReference type="GO" id="GO:0005516">
    <property type="term" value="F:calmodulin binding"/>
    <property type="evidence" value="ECO:0007669"/>
    <property type="project" value="UniProtKB-KW"/>
</dbReference>
<dbReference type="InterPro" id="IPR016024">
    <property type="entry name" value="ARM-type_fold"/>
</dbReference>
<dbReference type="SMART" id="SM00015">
    <property type="entry name" value="IQ"/>
    <property type="match status" value="17"/>
</dbReference>
<accession>A0AAP0AZ34</accession>
<evidence type="ECO:0000256" key="2">
    <source>
        <dbReference type="ARBA" id="ARBA00022490"/>
    </source>
</evidence>
<dbReference type="Proteomes" id="UP001418222">
    <property type="component" value="Unassembled WGS sequence"/>
</dbReference>
<keyword evidence="4" id="KW-0112">Calmodulin-binding</keyword>
<organism evidence="8 9">
    <name type="scientific">Platanthera zijinensis</name>
    <dbReference type="NCBI Taxonomy" id="2320716"/>
    <lineage>
        <taxon>Eukaryota</taxon>
        <taxon>Viridiplantae</taxon>
        <taxon>Streptophyta</taxon>
        <taxon>Embryophyta</taxon>
        <taxon>Tracheophyta</taxon>
        <taxon>Spermatophyta</taxon>
        <taxon>Magnoliopsida</taxon>
        <taxon>Liliopsida</taxon>
        <taxon>Asparagales</taxon>
        <taxon>Orchidaceae</taxon>
        <taxon>Orchidoideae</taxon>
        <taxon>Orchideae</taxon>
        <taxon>Orchidinae</taxon>
        <taxon>Platanthera</taxon>
    </lineage>
</organism>
<sequence>MDRRRRRERDTAGSPPPPLSAPSHLLCDVSNLKTPRPCSKNPNPNLKSPSPIIFTASKKTPYSSYFTPVSSTSNSTFRNGNSMATASASRSKAARRLKALELEQSRSGRKAHVRRERALGSLARSLTAWINFLLQNPKACGCKVGSSAVDYQQSGSSSKGKRRSLDGEATYICGKLRSPKRQRAAPDSDVNLSLMKPAVSLLEKSLCNVCSLEDMRERMMIHMSRKSCNEVILIMSQVCKNIDEGRLKMKLNCPLVNDLAVREKAVKALMCYNPLWLRIGLHIIFGGDSLLLTNGDQDGQFLKEFIEKHLLTHIGIARKYALNKLVGGIYMPGYYEALGSVILKRFLLLAIALDRAKCESSLSIKHGIDSIDGGSPLLFTSDSPIKSSRQVIKEFLIDSMHGEGDLLAHLVILRCKADYEQPPLCEYDFKVKNIFEDFRDGILLCRMVQLLLCSETILSKVRSPSDTPKKKLQNCTTAMQYLKDSGVEMSDSDGVMVTATDLANGDKELTCSILWNVFVHLQVPLLINRALLLKEIVKIKGYDLELSAYNAINEMDLLLHWIQAVCATQNVEIDSFSSLDSGTALTCLIKYYFGNDNHHSFLEKEKGDECNDERIMHFFCHSPALLDIAYIQNVTAMLGNSPKVLHPCDTCVEDPCIDERSTKILLIFYASRLISADELDIVDSFGSSQQAYHSPVLKQSSISRWNMEVFSTRLPSPGNSVQELFCAHKKEGLDRYSSKERSAIFIQAQLRGFIKRTSFLKMKRSAILLQSVVRAWLAVRFGSISEYRTVTCSSLSSTNGVYDRYLMFMIDRQRFHRTVKSVVLIQQFVRAWIRRKGDNLNFRNSKMNASEISVVVVRQSENTEGSKTPDLQWLAATRIQESWKDFLQNTHSKRSCAAIKIQSQWRCWSIHKYFICQVDAIKTIQSTFQSVIYQKDFQKKHIAAIEMQSFIRGHLIRTKLLGASKIRSSRVHRRSYNAINDSFLSNFELRVLVGSVVKLQSWWKQVLLHRSRTHAAISYESFFRGWIARRDAAKRKRSISTIQTAWRNMLQNRVHKSSMLVIQACIRSWIVRRTTTHKKCCILKIQRWWRNILHLKKTKISVLIIQTHVRGWIARKKSAQSKHDIVIIQRWWRNILHLKKRKISVLIIQTHVRGWIARKKAAQSKHDIVIIQACIRSWIVRRTTTHKKCCILKIQRCWSSNLHAKKRKICVLIIQTHVRGWIARKKAAQNKHDILIIQACIHSWIVRRTTTHKKCCILKIQRWWRNILHLKKRKISVLIIQTHVRGWIARKKAAQSKHDIVIIQACIRSWIVRRTITHKKCCILKIQRWWRNILHLKKRKISVLIIQTHVRGWIARKKAAQTKHDIVIIQACIRSWIVRRTTTHKKCCILKIQSCWKGYLVRKHSWPQLLNLRHRMKLSAVNVNDEMRLINRLVVAISELLGYRSISNIRLICTTLDTATELSQKCCETLVDAGAIGILLKQIQLLNRGIPDQEVLKCVLSTLRNIGRYKHLAHVLINTPRFVEIIFQELLRNKSEGFVISCQLLRRICAIREGLKTARKLRGYAKRLKNVIEKLERKAKFFVRKAQIKNQKDLTERKLREANSLLSLLSS</sequence>
<dbReference type="PROSITE" id="PS50021">
    <property type="entry name" value="CH"/>
    <property type="match status" value="1"/>
</dbReference>
<gene>
    <name evidence="8" type="ORF">KSP39_PZI021445</name>
</gene>
<dbReference type="GO" id="GO:0007051">
    <property type="term" value="P:spindle organization"/>
    <property type="evidence" value="ECO:0007669"/>
    <property type="project" value="TreeGrafter"/>
</dbReference>
<proteinExistence type="predicted"/>
<dbReference type="SUPFAM" id="SSF52540">
    <property type="entry name" value="P-loop containing nucleoside triphosphate hydrolases"/>
    <property type="match status" value="1"/>
</dbReference>
<dbReference type="Gene3D" id="1.10.418.10">
    <property type="entry name" value="Calponin-like domain"/>
    <property type="match status" value="1"/>
</dbReference>
<evidence type="ECO:0000259" key="7">
    <source>
        <dbReference type="PROSITE" id="PS50021"/>
    </source>
</evidence>
<reference evidence="8 9" key="1">
    <citation type="journal article" date="2022" name="Nat. Plants">
        <title>Genomes of leafy and leafless Platanthera orchids illuminate the evolution of mycoheterotrophy.</title>
        <authorList>
            <person name="Li M.H."/>
            <person name="Liu K.W."/>
            <person name="Li Z."/>
            <person name="Lu H.C."/>
            <person name="Ye Q.L."/>
            <person name="Zhang D."/>
            <person name="Wang J.Y."/>
            <person name="Li Y.F."/>
            <person name="Zhong Z.M."/>
            <person name="Liu X."/>
            <person name="Yu X."/>
            <person name="Liu D.K."/>
            <person name="Tu X.D."/>
            <person name="Liu B."/>
            <person name="Hao Y."/>
            <person name="Liao X.Y."/>
            <person name="Jiang Y.T."/>
            <person name="Sun W.H."/>
            <person name="Chen J."/>
            <person name="Chen Y.Q."/>
            <person name="Ai Y."/>
            <person name="Zhai J.W."/>
            <person name="Wu S.S."/>
            <person name="Zhou Z."/>
            <person name="Hsiao Y.Y."/>
            <person name="Wu W.L."/>
            <person name="Chen Y.Y."/>
            <person name="Lin Y.F."/>
            <person name="Hsu J.L."/>
            <person name="Li C.Y."/>
            <person name="Wang Z.W."/>
            <person name="Zhao X."/>
            <person name="Zhong W.Y."/>
            <person name="Ma X.K."/>
            <person name="Ma L."/>
            <person name="Huang J."/>
            <person name="Chen G.Z."/>
            <person name="Huang M.Z."/>
            <person name="Huang L."/>
            <person name="Peng D.H."/>
            <person name="Luo Y.B."/>
            <person name="Zou S.Q."/>
            <person name="Chen S.P."/>
            <person name="Lan S."/>
            <person name="Tsai W.C."/>
            <person name="Van de Peer Y."/>
            <person name="Liu Z.J."/>
        </authorList>
    </citation>
    <scope>NUCLEOTIDE SEQUENCE [LARGE SCALE GENOMIC DNA]</scope>
    <source>
        <strain evidence="8">Lor287</strain>
    </source>
</reference>
<evidence type="ECO:0000313" key="9">
    <source>
        <dbReference type="Proteomes" id="UP001418222"/>
    </source>
</evidence>
<dbReference type="GO" id="GO:0005737">
    <property type="term" value="C:cytoplasm"/>
    <property type="evidence" value="ECO:0007669"/>
    <property type="project" value="UniProtKB-SubCell"/>
</dbReference>